<dbReference type="RefSeq" id="WP_103460461.1">
    <property type="nucleotide sequence ID" value="NZ_PPXD01000013.1"/>
</dbReference>
<name>A0A2S3ZFP2_9MICO</name>
<feature type="domain" description="DUF7882" evidence="1">
    <location>
        <begin position="1"/>
        <end position="96"/>
    </location>
</feature>
<organism evidence="2 3">
    <name type="scientific">Cryobacterium zongtaii</name>
    <dbReference type="NCBI Taxonomy" id="1259217"/>
    <lineage>
        <taxon>Bacteria</taxon>
        <taxon>Bacillati</taxon>
        <taxon>Actinomycetota</taxon>
        <taxon>Actinomycetes</taxon>
        <taxon>Micrococcales</taxon>
        <taxon>Microbacteriaceae</taxon>
        <taxon>Cryobacterium</taxon>
    </lineage>
</organism>
<evidence type="ECO:0000313" key="2">
    <source>
        <dbReference type="EMBL" id="POH65854.1"/>
    </source>
</evidence>
<accession>A0A2S3ZFP2</accession>
<dbReference type="AlphaFoldDB" id="A0A2S3ZFP2"/>
<sequence>MGTLTYDSGLTICFNDWTLAHLQVAIGVKLHLRESFHLSWKDETDGDGGWGSIWIFPGAPLFFKFADGRGPLLDSKWVEALVKSANTPEGMTVMPEPRPLVRELTRQRRGSIGPI</sequence>
<evidence type="ECO:0000313" key="3">
    <source>
        <dbReference type="Proteomes" id="UP000237340"/>
    </source>
</evidence>
<comment type="caution">
    <text evidence="2">The sequence shown here is derived from an EMBL/GenBank/DDBJ whole genome shotgun (WGS) entry which is preliminary data.</text>
</comment>
<evidence type="ECO:0000259" key="1">
    <source>
        <dbReference type="Pfam" id="PF25355"/>
    </source>
</evidence>
<dbReference type="GO" id="GO:0016874">
    <property type="term" value="F:ligase activity"/>
    <property type="evidence" value="ECO:0007669"/>
    <property type="project" value="UniProtKB-KW"/>
</dbReference>
<protein>
    <submittedName>
        <fullName evidence="2">ATP-dependent DNA ligase</fullName>
    </submittedName>
</protein>
<reference evidence="2 3" key="1">
    <citation type="submission" date="2018-01" db="EMBL/GenBank/DDBJ databases">
        <title>Cryobacterium sp. nov., from glaciers in China.</title>
        <authorList>
            <person name="Liu Q."/>
            <person name="Xin Y.-H."/>
        </authorList>
    </citation>
    <scope>NUCLEOTIDE SEQUENCE [LARGE SCALE GENOMIC DNA]</scope>
    <source>
        <strain evidence="2 3">TMN-42</strain>
    </source>
</reference>
<dbReference type="Proteomes" id="UP000237340">
    <property type="component" value="Unassembled WGS sequence"/>
</dbReference>
<keyword evidence="2" id="KW-0436">Ligase</keyword>
<dbReference type="EMBL" id="PPXD01000013">
    <property type="protein sequence ID" value="POH65854.1"/>
    <property type="molecule type" value="Genomic_DNA"/>
</dbReference>
<gene>
    <name evidence="2" type="ORF">C3B61_09860</name>
</gene>
<keyword evidence="3" id="KW-1185">Reference proteome</keyword>
<dbReference type="Pfam" id="PF25355">
    <property type="entry name" value="DUF7882"/>
    <property type="match status" value="1"/>
</dbReference>
<proteinExistence type="predicted"/>
<dbReference type="InterPro" id="IPR057204">
    <property type="entry name" value="DUF7882"/>
</dbReference>